<dbReference type="AlphaFoldDB" id="A0A0E0MV41"/>
<keyword evidence="2" id="KW-1185">Reference proteome</keyword>
<protein>
    <submittedName>
        <fullName evidence="1">Uncharacterized protein</fullName>
    </submittedName>
</protein>
<dbReference type="HOGENOM" id="CLU_169238_0_0_1"/>
<dbReference type="EnsemblPlants" id="ORUFI01G13470.3">
    <property type="protein sequence ID" value="ORUFI01G13470.3"/>
    <property type="gene ID" value="ORUFI01G13470"/>
</dbReference>
<dbReference type="Gramene" id="ORUFI01G13470.3">
    <property type="protein sequence ID" value="ORUFI01G13470.3"/>
    <property type="gene ID" value="ORUFI01G13470"/>
</dbReference>
<sequence length="87" mass="9997">MRMFDVNEMLLSNLPYYADHRYRNKRIGGAPIPSTRSALPTLQRRARATMACSAQSAQGRGRERRRHALRRVLREGRRIGNGAEQAF</sequence>
<name>A0A0E0MV41_ORYRU</name>
<evidence type="ECO:0000313" key="2">
    <source>
        <dbReference type="Proteomes" id="UP000008022"/>
    </source>
</evidence>
<reference evidence="1" key="2">
    <citation type="submission" date="2015-06" db="UniProtKB">
        <authorList>
            <consortium name="EnsemblPlants"/>
        </authorList>
    </citation>
    <scope>IDENTIFICATION</scope>
</reference>
<accession>A0A0E0MV41</accession>
<proteinExistence type="predicted"/>
<organism evidence="1 2">
    <name type="scientific">Oryza rufipogon</name>
    <name type="common">Brownbeard rice</name>
    <name type="synonym">Asian wild rice</name>
    <dbReference type="NCBI Taxonomy" id="4529"/>
    <lineage>
        <taxon>Eukaryota</taxon>
        <taxon>Viridiplantae</taxon>
        <taxon>Streptophyta</taxon>
        <taxon>Embryophyta</taxon>
        <taxon>Tracheophyta</taxon>
        <taxon>Spermatophyta</taxon>
        <taxon>Magnoliopsida</taxon>
        <taxon>Liliopsida</taxon>
        <taxon>Poales</taxon>
        <taxon>Poaceae</taxon>
        <taxon>BOP clade</taxon>
        <taxon>Oryzoideae</taxon>
        <taxon>Oryzeae</taxon>
        <taxon>Oryzinae</taxon>
        <taxon>Oryza</taxon>
    </lineage>
</organism>
<dbReference type="OMA" id="ADHRYRN"/>
<reference evidence="2" key="1">
    <citation type="submission" date="2013-06" db="EMBL/GenBank/DDBJ databases">
        <authorList>
            <person name="Zhao Q."/>
        </authorList>
    </citation>
    <scope>NUCLEOTIDE SEQUENCE</scope>
    <source>
        <strain evidence="2">cv. W1943</strain>
    </source>
</reference>
<evidence type="ECO:0000313" key="1">
    <source>
        <dbReference type="EnsemblPlants" id="ORUFI01G13470.3"/>
    </source>
</evidence>
<dbReference type="Proteomes" id="UP000008022">
    <property type="component" value="Unassembled WGS sequence"/>
</dbReference>